<gene>
    <name evidence="1" type="ORF">FGI21_15440</name>
</gene>
<organism evidence="1 2">
    <name type="scientific">Dickeya zeae</name>
    <dbReference type="NCBI Taxonomy" id="204042"/>
    <lineage>
        <taxon>Bacteria</taxon>
        <taxon>Pseudomonadati</taxon>
        <taxon>Pseudomonadota</taxon>
        <taxon>Gammaproteobacteria</taxon>
        <taxon>Enterobacterales</taxon>
        <taxon>Pectobacteriaceae</taxon>
        <taxon>Dickeya</taxon>
    </lineage>
</organism>
<sequence>MLIINKYSFPDKSWPSLEQWIDILPKTFTEQFPSEGDSKNLLEKDNSFSLEVWLHWMKPQNRTWYWWDSALFSEPIKDTHFVVSVKTASELPYFSASSLKWLFKACGVMNVFSEDEL</sequence>
<dbReference type="EMBL" id="CP040817">
    <property type="protein sequence ID" value="QYM93156.1"/>
    <property type="molecule type" value="Genomic_DNA"/>
</dbReference>
<name>A0ABX8W4L3_9GAMM</name>
<proteinExistence type="predicted"/>
<dbReference type="RefSeq" id="WP_220177136.1">
    <property type="nucleotide sequence ID" value="NZ_CP040817.1"/>
</dbReference>
<keyword evidence="2" id="KW-1185">Reference proteome</keyword>
<evidence type="ECO:0000313" key="1">
    <source>
        <dbReference type="EMBL" id="QYM93156.1"/>
    </source>
</evidence>
<reference evidence="1 2" key="1">
    <citation type="submission" date="2019-06" db="EMBL/GenBank/DDBJ databases">
        <title>Complete genome of Dickeya zeae PL65.</title>
        <authorList>
            <person name="Boluk G."/>
            <person name="Arif M."/>
        </authorList>
    </citation>
    <scope>NUCLEOTIDE SEQUENCE [LARGE SCALE GENOMIC DNA]</scope>
    <source>
        <strain evidence="1 2">PL65</strain>
    </source>
</reference>
<protein>
    <submittedName>
        <fullName evidence="1">Uncharacterized protein</fullName>
    </submittedName>
</protein>
<accession>A0ABX8W4L3</accession>
<evidence type="ECO:0000313" key="2">
    <source>
        <dbReference type="Proteomes" id="UP000824976"/>
    </source>
</evidence>
<dbReference type="Proteomes" id="UP000824976">
    <property type="component" value="Chromosome"/>
</dbReference>